<keyword evidence="3" id="KW-1185">Reference proteome</keyword>
<dbReference type="AlphaFoldDB" id="A0A370PM87"/>
<name>A0A370PM87_ASPPH</name>
<evidence type="ECO:0000313" key="2">
    <source>
        <dbReference type="EMBL" id="RDK43297.1"/>
    </source>
</evidence>
<sequence>MDEAAPLQDNHPAPKGRTPVTLRVNSPGCIVRKNGLGSSDAGGGGGRPVKARGRGRQMTRGEHLHGTCSQLAYIDRSSAVRGTFEIIGCRPNITLSRHYSAPNPAAPCLRNLDLFFFFSCPEWTRQITPSAKGCPAEPGGHRTHSSRVPNLRLLSS</sequence>
<proteinExistence type="predicted"/>
<feature type="region of interest" description="Disordered" evidence="1">
    <location>
        <begin position="1"/>
        <end position="62"/>
    </location>
</feature>
<organism evidence="2 3">
    <name type="scientific">Aspergillus phoenicis ATCC 13157</name>
    <dbReference type="NCBI Taxonomy" id="1353007"/>
    <lineage>
        <taxon>Eukaryota</taxon>
        <taxon>Fungi</taxon>
        <taxon>Dikarya</taxon>
        <taxon>Ascomycota</taxon>
        <taxon>Pezizomycotina</taxon>
        <taxon>Eurotiomycetes</taxon>
        <taxon>Eurotiomycetidae</taxon>
        <taxon>Eurotiales</taxon>
        <taxon>Aspergillaceae</taxon>
        <taxon>Aspergillus</taxon>
    </lineage>
</organism>
<feature type="region of interest" description="Disordered" evidence="1">
    <location>
        <begin position="131"/>
        <end position="156"/>
    </location>
</feature>
<dbReference type="Proteomes" id="UP000254937">
    <property type="component" value="Unassembled WGS sequence"/>
</dbReference>
<evidence type="ECO:0000256" key="1">
    <source>
        <dbReference type="SAM" id="MobiDB-lite"/>
    </source>
</evidence>
<reference evidence="2 3" key="1">
    <citation type="submission" date="2018-07" db="EMBL/GenBank/DDBJ databases">
        <title>Section-level genome sequencing of Aspergillus section Nigri to investigate inter- and intra-species variation.</title>
        <authorList>
            <consortium name="DOE Joint Genome Institute"/>
            <person name="Vesth T.C."/>
            <person name="Nybo J.L."/>
            <person name="Theobald S."/>
            <person name="Frisvad J.C."/>
            <person name="Larsen T.O."/>
            <person name="Nielsen K.F."/>
            <person name="Hoof J.B."/>
            <person name="Brandl J."/>
            <person name="Salamov A."/>
            <person name="Riley R."/>
            <person name="Gladden J.M."/>
            <person name="Phatale P."/>
            <person name="Nielsen M.T."/>
            <person name="Lyhne E.K."/>
            <person name="Kogle M.E."/>
            <person name="Strasser K."/>
            <person name="McDonnell E."/>
            <person name="Barry K."/>
            <person name="Clum A."/>
            <person name="Chen C."/>
            <person name="Nolan M."/>
            <person name="Sandor L."/>
            <person name="Kuo A."/>
            <person name="Lipzen A."/>
            <person name="Hainaut M."/>
            <person name="Drula E."/>
            <person name="Tsang A."/>
            <person name="Magnuson J.K."/>
            <person name="Henrissat B."/>
            <person name="Wiebenga A."/>
            <person name="Simmons B.A."/>
            <person name="Makela M.R."/>
            <person name="De vries R.P."/>
            <person name="Grigoriev I.V."/>
            <person name="Mortensen U.H."/>
            <person name="Baker S.E."/>
            <person name="Andersen M.R."/>
        </authorList>
    </citation>
    <scope>NUCLEOTIDE SEQUENCE [LARGE SCALE GENOMIC DNA]</scope>
    <source>
        <strain evidence="2 3">ATCC 13157</strain>
    </source>
</reference>
<accession>A0A370PM87</accession>
<gene>
    <name evidence="2" type="ORF">M752DRAFT_155593</name>
</gene>
<evidence type="ECO:0000313" key="3">
    <source>
        <dbReference type="Proteomes" id="UP000254937"/>
    </source>
</evidence>
<dbReference type="EMBL" id="KZ851851">
    <property type="protein sequence ID" value="RDK43297.1"/>
    <property type="molecule type" value="Genomic_DNA"/>
</dbReference>
<protein>
    <submittedName>
        <fullName evidence="2">Uncharacterized protein</fullName>
    </submittedName>
</protein>